<feature type="transmembrane region" description="Helical" evidence="1">
    <location>
        <begin position="153"/>
        <end position="170"/>
    </location>
</feature>
<dbReference type="SUPFAM" id="SSF103473">
    <property type="entry name" value="MFS general substrate transporter"/>
    <property type="match status" value="1"/>
</dbReference>
<evidence type="ECO:0008006" key="4">
    <source>
        <dbReference type="Google" id="ProtNLM"/>
    </source>
</evidence>
<dbReference type="Proteomes" id="UP001194714">
    <property type="component" value="Unassembled WGS sequence"/>
</dbReference>
<organism evidence="2 3">
    <name type="scientific">Candidatus Neptunichlamydia vexilliferae</name>
    <dbReference type="NCBI Taxonomy" id="1651774"/>
    <lineage>
        <taxon>Bacteria</taxon>
        <taxon>Pseudomonadati</taxon>
        <taxon>Chlamydiota</taxon>
        <taxon>Chlamydiia</taxon>
        <taxon>Parachlamydiales</taxon>
        <taxon>Simkaniaceae</taxon>
        <taxon>Candidatus Neptunichlamydia</taxon>
    </lineage>
</organism>
<gene>
    <name evidence="2" type="ORF">NEPTK9_001600</name>
</gene>
<feature type="transmembrane region" description="Helical" evidence="1">
    <location>
        <begin position="71"/>
        <end position="88"/>
    </location>
</feature>
<keyword evidence="1" id="KW-1133">Transmembrane helix</keyword>
<feature type="transmembrane region" description="Helical" evidence="1">
    <location>
        <begin position="300"/>
        <end position="318"/>
    </location>
</feature>
<sequence length="388" mass="43845">MKSKIHIIRFFHTKTPLLCIFAGETAKLAFFFELAKAPKTANLLESMIMVLSLFCVPAIGLLSDKHCRKKTLVSVMVVGFLALVALISEGFIASFLQGIVGSAVVPIARAMYLDIQADPKKNWKISMAAVETVIIQAAAWSFSALYIESNFTHISMLLFLIGIFFLIPLKDKKDADQKHIKHEISSVRKRYLEGYAWQVLIAFFLYDCAFQLPNYYSEAFFTHILFSKILALVGSGILIGSSIIWILIAIYHTKLASISRARNCIYKGLIVTSVGMFLVYFLPFFEAGFLHSVEVNEMTFFYFCCISGMLLALVFVYFGNMVRVHERGLLFSILEEVETLAESVVPLFIFYLPAVLTNTPFIIIIGLGFLCLFKIPKRRKLFNKSLNF</sequence>
<feature type="transmembrane region" description="Helical" evidence="1">
    <location>
        <begin position="94"/>
        <end position="113"/>
    </location>
</feature>
<protein>
    <recommendedName>
        <fullName evidence="4">MFS transporter</fullName>
    </recommendedName>
</protein>
<feature type="transmembrane region" description="Helical" evidence="1">
    <location>
        <begin position="125"/>
        <end position="147"/>
    </location>
</feature>
<feature type="transmembrane region" description="Helical" evidence="1">
    <location>
        <begin position="358"/>
        <end position="375"/>
    </location>
</feature>
<comment type="caution">
    <text evidence="2">The sequence shown here is derived from an EMBL/GenBank/DDBJ whole genome shotgun (WGS) entry which is preliminary data.</text>
</comment>
<feature type="transmembrane region" description="Helical" evidence="1">
    <location>
        <begin position="41"/>
        <end position="62"/>
    </location>
</feature>
<feature type="transmembrane region" description="Helical" evidence="1">
    <location>
        <begin position="191"/>
        <end position="212"/>
    </location>
</feature>
<feature type="transmembrane region" description="Helical" evidence="1">
    <location>
        <begin position="330"/>
        <end position="352"/>
    </location>
</feature>
<proteinExistence type="predicted"/>
<reference evidence="2 3" key="1">
    <citation type="submission" date="2020-01" db="EMBL/GenBank/DDBJ databases">
        <title>Draft genome sequence of Cand. Neptunochlamydia vexilliferae K9.</title>
        <authorList>
            <person name="Schulz F."/>
            <person name="Koestlbacher S."/>
            <person name="Wascher F."/>
            <person name="Pizzetti I."/>
            <person name="Horn M."/>
        </authorList>
    </citation>
    <scope>NUCLEOTIDE SEQUENCE [LARGE SCALE GENOMIC DNA]</scope>
    <source>
        <strain evidence="2 3">K9</strain>
    </source>
</reference>
<name>A0ABS0B106_9BACT</name>
<accession>A0ABS0B106</accession>
<dbReference type="EMBL" id="JAAEJV010000070">
    <property type="protein sequence ID" value="MBF5060074.1"/>
    <property type="molecule type" value="Genomic_DNA"/>
</dbReference>
<dbReference type="Gene3D" id="1.20.1250.20">
    <property type="entry name" value="MFS general substrate transporter like domains"/>
    <property type="match status" value="1"/>
</dbReference>
<evidence type="ECO:0000313" key="2">
    <source>
        <dbReference type="EMBL" id="MBF5060074.1"/>
    </source>
</evidence>
<dbReference type="RefSeq" id="WP_194848403.1">
    <property type="nucleotide sequence ID" value="NZ_JAAEJV010000070.1"/>
</dbReference>
<feature type="transmembrane region" description="Helical" evidence="1">
    <location>
        <begin position="224"/>
        <end position="252"/>
    </location>
</feature>
<keyword evidence="1" id="KW-0472">Membrane</keyword>
<feature type="transmembrane region" description="Helical" evidence="1">
    <location>
        <begin position="264"/>
        <end position="285"/>
    </location>
</feature>
<evidence type="ECO:0000313" key="3">
    <source>
        <dbReference type="Proteomes" id="UP001194714"/>
    </source>
</evidence>
<keyword evidence="1" id="KW-0812">Transmembrane</keyword>
<evidence type="ECO:0000256" key="1">
    <source>
        <dbReference type="SAM" id="Phobius"/>
    </source>
</evidence>
<keyword evidence="3" id="KW-1185">Reference proteome</keyword>
<dbReference type="InterPro" id="IPR036259">
    <property type="entry name" value="MFS_trans_sf"/>
</dbReference>